<evidence type="ECO:0000256" key="1">
    <source>
        <dbReference type="SAM" id="Coils"/>
    </source>
</evidence>
<keyword evidence="3" id="KW-1185">Reference proteome</keyword>
<accession>A0A0V8JJN0</accession>
<evidence type="ECO:0000313" key="3">
    <source>
        <dbReference type="Proteomes" id="UP000053681"/>
    </source>
</evidence>
<dbReference type="Pfam" id="PF19785">
    <property type="entry name" value="UPF0738"/>
    <property type="match status" value="1"/>
</dbReference>
<sequence>MQNRIEITTCVMKKDELHLKAEAIEQQIEQIEDMKQVLADSDNMSFVYIVEVNEQFMYVGLSDNMWPHLKNVLQDDKKVFLEVNKQVVELTAMKEELTDLISNIEGNVNYGDDMVARVEEIFLDKKSR</sequence>
<organism evidence="2 3">
    <name type="scientific">Priestia veravalensis</name>
    <dbReference type="NCBI Taxonomy" id="1414648"/>
    <lineage>
        <taxon>Bacteria</taxon>
        <taxon>Bacillati</taxon>
        <taxon>Bacillota</taxon>
        <taxon>Bacilli</taxon>
        <taxon>Bacillales</taxon>
        <taxon>Bacillaceae</taxon>
        <taxon>Priestia</taxon>
    </lineage>
</organism>
<dbReference type="GeneID" id="93681173"/>
<proteinExistence type="predicted"/>
<comment type="caution">
    <text evidence="2">The sequence shown here is derived from an EMBL/GenBank/DDBJ whole genome shotgun (WGS) entry which is preliminary data.</text>
</comment>
<feature type="coiled-coil region" evidence="1">
    <location>
        <begin position="14"/>
        <end position="44"/>
    </location>
</feature>
<protein>
    <submittedName>
        <fullName evidence="2">Uncharacterized protein</fullName>
    </submittedName>
</protein>
<name>A0A0V8JJN0_9BACI</name>
<dbReference type="EMBL" id="LNQP01000061">
    <property type="protein sequence ID" value="KSU86880.1"/>
    <property type="molecule type" value="Genomic_DNA"/>
</dbReference>
<keyword evidence="1" id="KW-0175">Coiled coil</keyword>
<dbReference type="AlphaFoldDB" id="A0A0V8JJN0"/>
<dbReference type="InterPro" id="IPR020908">
    <property type="entry name" value="UPF0738"/>
</dbReference>
<reference evidence="2 3" key="1">
    <citation type="submission" date="2015-11" db="EMBL/GenBank/DDBJ databases">
        <title>Bacillus caseinolyticus sp nov.</title>
        <authorList>
            <person name="Dastager S.G."/>
            <person name="Mawlankar R."/>
        </authorList>
    </citation>
    <scope>NUCLEOTIDE SEQUENCE [LARGE SCALE GENOMIC DNA]</scope>
    <source>
        <strain evidence="2 3">SGD-V-76</strain>
    </source>
</reference>
<dbReference type="Proteomes" id="UP000053681">
    <property type="component" value="Unassembled WGS sequence"/>
</dbReference>
<evidence type="ECO:0000313" key="2">
    <source>
        <dbReference type="EMBL" id="KSU86880.1"/>
    </source>
</evidence>
<dbReference type="RefSeq" id="WP_025908134.1">
    <property type="nucleotide sequence ID" value="NZ_KQ758676.1"/>
</dbReference>
<gene>
    <name evidence="2" type="ORF">AS180_16045</name>
</gene>